<proteinExistence type="predicted"/>
<name>U9USD3_RHIID</name>
<dbReference type="AlphaFoldDB" id="U9USD3"/>
<dbReference type="HOGENOM" id="CLU_3033491_0_0_1"/>
<protein>
    <submittedName>
        <fullName evidence="1">Uncharacterized protein</fullName>
    </submittedName>
</protein>
<sequence>MITYIQEYLIEHQTEFLNQNPIEILETVNQHETFTELLLKRDDLYMDEIEIWIVY</sequence>
<accession>U9USD3</accession>
<reference evidence="1" key="1">
    <citation type="submission" date="2013-07" db="EMBL/GenBank/DDBJ databases">
        <title>The genome of an arbuscular mycorrhizal fungus provides insights into the evolution of the oldest plant symbiosis.</title>
        <authorList>
            <consortium name="DOE Joint Genome Institute"/>
            <person name="Tisserant E."/>
            <person name="Malbreil M."/>
            <person name="Kuo A."/>
            <person name="Kohler A."/>
            <person name="Symeonidi A."/>
            <person name="Balestrini R."/>
            <person name="Charron P."/>
            <person name="Duensing N."/>
            <person name="Frei-dit-Frey N."/>
            <person name="Gianinazzi-Pearson V."/>
            <person name="Gilbert B."/>
            <person name="Handa Y."/>
            <person name="Hijri M."/>
            <person name="Kaul R."/>
            <person name="Kawaguchi M."/>
            <person name="Krajinski F."/>
            <person name="Lammers P."/>
            <person name="Lapierre D."/>
            <person name="Masclaux F.G."/>
            <person name="Murat C."/>
            <person name="Morin E."/>
            <person name="Ndikumana S."/>
            <person name="Pagni M."/>
            <person name="Petitpierre D."/>
            <person name="Requena N."/>
            <person name="Rosikiewicz P."/>
            <person name="Riley R."/>
            <person name="Saito K."/>
            <person name="San Clemente H."/>
            <person name="Shapiro H."/>
            <person name="van Tuinen D."/>
            <person name="Becard G."/>
            <person name="Bonfante P."/>
            <person name="Paszkowski U."/>
            <person name="Shachar-Hill Y."/>
            <person name="Young J.P."/>
            <person name="Sanders I.R."/>
            <person name="Henrissat B."/>
            <person name="Rensing S.A."/>
            <person name="Grigoriev I.V."/>
            <person name="Corradi N."/>
            <person name="Roux C."/>
            <person name="Martin F."/>
        </authorList>
    </citation>
    <scope>NUCLEOTIDE SEQUENCE</scope>
    <source>
        <strain evidence="1">DAOM 197198</strain>
    </source>
</reference>
<gene>
    <name evidence="1" type="ORF">GLOINDRAFT_1743</name>
</gene>
<dbReference type="EMBL" id="KI275432">
    <property type="protein sequence ID" value="ESA22612.1"/>
    <property type="molecule type" value="Genomic_DNA"/>
</dbReference>
<organism evidence="1">
    <name type="scientific">Rhizophagus irregularis (strain DAOM 181602 / DAOM 197198 / MUCL 43194)</name>
    <name type="common">Arbuscular mycorrhizal fungus</name>
    <name type="synonym">Glomus intraradices</name>
    <dbReference type="NCBI Taxonomy" id="747089"/>
    <lineage>
        <taxon>Eukaryota</taxon>
        <taxon>Fungi</taxon>
        <taxon>Fungi incertae sedis</taxon>
        <taxon>Mucoromycota</taxon>
        <taxon>Glomeromycotina</taxon>
        <taxon>Glomeromycetes</taxon>
        <taxon>Glomerales</taxon>
        <taxon>Glomeraceae</taxon>
        <taxon>Rhizophagus</taxon>
    </lineage>
</organism>
<evidence type="ECO:0000313" key="1">
    <source>
        <dbReference type="EMBL" id="ESA22612.1"/>
    </source>
</evidence>